<dbReference type="InterPro" id="IPR049914">
    <property type="entry name" value="PHD1-3/5-6"/>
</dbReference>
<gene>
    <name evidence="8" type="ORF">QVD17_09446</name>
</gene>
<feature type="compositionally biased region" description="Polar residues" evidence="6">
    <location>
        <begin position="170"/>
        <end position="188"/>
    </location>
</feature>
<feature type="compositionally biased region" description="Basic and acidic residues" evidence="6">
    <location>
        <begin position="477"/>
        <end position="490"/>
    </location>
</feature>
<name>A0AAD8L1H6_TARER</name>
<evidence type="ECO:0000313" key="8">
    <source>
        <dbReference type="EMBL" id="KAK1432549.1"/>
    </source>
</evidence>
<keyword evidence="3" id="KW-0862">Zinc</keyword>
<feature type="region of interest" description="Disordered" evidence="6">
    <location>
        <begin position="228"/>
        <end position="251"/>
    </location>
</feature>
<dbReference type="InterPro" id="IPR056280">
    <property type="entry name" value="AIPP2-like_SPOC"/>
</dbReference>
<dbReference type="PANTHER" id="PTHR33304:SF18">
    <property type="entry name" value="CHROMATIN REGULATOR PHD FAMILY-RELATED"/>
    <property type="match status" value="1"/>
</dbReference>
<feature type="compositionally biased region" description="Polar residues" evidence="6">
    <location>
        <begin position="466"/>
        <end position="476"/>
    </location>
</feature>
<sequence length="502" mass="56890">METAKSSQQVLVCQTCGDKGYMNAFIYCVKCLGFVIHRYCLDVLPETSDELVSWFCDDCQPPLSDHCTSLEHDPSRSRKEDFPILSIVKTNHPKKKRKKKPMKKRKFLSLVEAGKDDERISVPNRINRCVVLGLEKPKDKSLQHVQTTKGKELPMKKRKVVPSPEKDKTCGSQETANSNCQYSVDTPSNSPPKEAFLNSDSGANQITPQSAELDNCCQVKGNVKRKLDTTEKEVEHSSCESSCTDATSKNEDVVTHTEDGLRCEFGSDNDKLDSNSSYSEKELNERIKEFNGNAYDSQSVYLENNTQDFRNQPAAPQRDPVWRGTFNITQTDYDPFEGFVGYLSYKACEKVREEVVTLPSMLSLEMDSRAHLWPESFLHAMPTGEQIALFFFPGDSKTERDFEQLVIDMIEGDLAMKATTTNAELLIFTSIVLPRSYWRFQGSYYLWGVFRRKKNDVPVSNHGDNDVSSANPASEVTSEKETLKRMESVESHSPQSPLCNYR</sequence>
<evidence type="ECO:0000256" key="2">
    <source>
        <dbReference type="ARBA" id="ARBA00022771"/>
    </source>
</evidence>
<comment type="caution">
    <text evidence="8">The sequence shown here is derived from an EMBL/GenBank/DDBJ whole genome shotgun (WGS) entry which is preliminary data.</text>
</comment>
<dbReference type="SUPFAM" id="SSF57903">
    <property type="entry name" value="FYVE/PHD zinc finger"/>
    <property type="match status" value="1"/>
</dbReference>
<dbReference type="Pfam" id="PF23121">
    <property type="entry name" value="SPOC_AIPP2"/>
    <property type="match status" value="1"/>
</dbReference>
<accession>A0AAD8L1H6</accession>
<dbReference type="GO" id="GO:0140566">
    <property type="term" value="F:histone reader activity"/>
    <property type="evidence" value="ECO:0007669"/>
    <property type="project" value="InterPro"/>
</dbReference>
<feature type="compositionally biased region" description="Polar residues" evidence="6">
    <location>
        <begin position="491"/>
        <end position="502"/>
    </location>
</feature>
<organism evidence="8 9">
    <name type="scientific">Tagetes erecta</name>
    <name type="common">African marigold</name>
    <dbReference type="NCBI Taxonomy" id="13708"/>
    <lineage>
        <taxon>Eukaryota</taxon>
        <taxon>Viridiplantae</taxon>
        <taxon>Streptophyta</taxon>
        <taxon>Embryophyta</taxon>
        <taxon>Tracheophyta</taxon>
        <taxon>Spermatophyta</taxon>
        <taxon>Magnoliopsida</taxon>
        <taxon>eudicotyledons</taxon>
        <taxon>Gunneridae</taxon>
        <taxon>Pentapetalae</taxon>
        <taxon>asterids</taxon>
        <taxon>campanulids</taxon>
        <taxon>Asterales</taxon>
        <taxon>Asteraceae</taxon>
        <taxon>Asteroideae</taxon>
        <taxon>Heliantheae alliance</taxon>
        <taxon>Tageteae</taxon>
        <taxon>Tagetes</taxon>
    </lineage>
</organism>
<evidence type="ECO:0000259" key="7">
    <source>
        <dbReference type="Pfam" id="PF23121"/>
    </source>
</evidence>
<feature type="compositionally biased region" description="Basic and acidic residues" evidence="6">
    <location>
        <begin position="228"/>
        <end position="238"/>
    </location>
</feature>
<keyword evidence="5" id="KW-0804">Transcription</keyword>
<keyword evidence="4" id="KW-0805">Transcription regulation</keyword>
<evidence type="ECO:0000256" key="5">
    <source>
        <dbReference type="ARBA" id="ARBA00023163"/>
    </source>
</evidence>
<dbReference type="InterPro" id="IPR011011">
    <property type="entry name" value="Znf_FYVE_PHD"/>
</dbReference>
<evidence type="ECO:0000256" key="6">
    <source>
        <dbReference type="SAM" id="MobiDB-lite"/>
    </source>
</evidence>
<keyword evidence="2" id="KW-0863">Zinc-finger</keyword>
<proteinExistence type="predicted"/>
<dbReference type="EMBL" id="JAUHHV010000002">
    <property type="protein sequence ID" value="KAK1432549.1"/>
    <property type="molecule type" value="Genomic_DNA"/>
</dbReference>
<dbReference type="GO" id="GO:0034244">
    <property type="term" value="P:negative regulation of transcription elongation by RNA polymerase II"/>
    <property type="evidence" value="ECO:0007669"/>
    <property type="project" value="InterPro"/>
</dbReference>
<dbReference type="Gene3D" id="3.30.40.10">
    <property type="entry name" value="Zinc/RING finger domain, C3HC4 (zinc finger)"/>
    <property type="match status" value="1"/>
</dbReference>
<protein>
    <recommendedName>
        <fullName evidence="7">AIPP2-like SPOC-like domain-containing protein</fullName>
    </recommendedName>
</protein>
<dbReference type="CDD" id="cd15489">
    <property type="entry name" value="PHD_SF"/>
    <property type="match status" value="1"/>
</dbReference>
<evidence type="ECO:0000256" key="1">
    <source>
        <dbReference type="ARBA" id="ARBA00022723"/>
    </source>
</evidence>
<dbReference type="Proteomes" id="UP001229421">
    <property type="component" value="Unassembled WGS sequence"/>
</dbReference>
<dbReference type="InterPro" id="IPR013083">
    <property type="entry name" value="Znf_RING/FYVE/PHD"/>
</dbReference>
<dbReference type="GO" id="GO:0008270">
    <property type="term" value="F:zinc ion binding"/>
    <property type="evidence" value="ECO:0007669"/>
    <property type="project" value="UniProtKB-KW"/>
</dbReference>
<feature type="compositionally biased region" description="Polar residues" evidence="6">
    <location>
        <begin position="198"/>
        <end position="207"/>
    </location>
</feature>
<keyword evidence="1" id="KW-0479">Metal-binding</keyword>
<dbReference type="PANTHER" id="PTHR33304">
    <property type="match status" value="1"/>
</dbReference>
<feature type="domain" description="AIPP2-like SPOC-like" evidence="7">
    <location>
        <begin position="322"/>
        <end position="450"/>
    </location>
</feature>
<feature type="region of interest" description="Disordered" evidence="6">
    <location>
        <begin position="140"/>
        <end position="207"/>
    </location>
</feature>
<dbReference type="AlphaFoldDB" id="A0AAD8L1H6"/>
<keyword evidence="9" id="KW-1185">Reference proteome</keyword>
<evidence type="ECO:0000313" key="9">
    <source>
        <dbReference type="Proteomes" id="UP001229421"/>
    </source>
</evidence>
<feature type="region of interest" description="Disordered" evidence="6">
    <location>
        <begin position="458"/>
        <end position="502"/>
    </location>
</feature>
<evidence type="ECO:0000256" key="4">
    <source>
        <dbReference type="ARBA" id="ARBA00023015"/>
    </source>
</evidence>
<evidence type="ECO:0000256" key="3">
    <source>
        <dbReference type="ARBA" id="ARBA00022833"/>
    </source>
</evidence>
<reference evidence="8" key="1">
    <citation type="journal article" date="2023" name="bioRxiv">
        <title>Improved chromosome-level genome assembly for marigold (Tagetes erecta).</title>
        <authorList>
            <person name="Jiang F."/>
            <person name="Yuan L."/>
            <person name="Wang S."/>
            <person name="Wang H."/>
            <person name="Xu D."/>
            <person name="Wang A."/>
            <person name="Fan W."/>
        </authorList>
    </citation>
    <scope>NUCLEOTIDE SEQUENCE</scope>
    <source>
        <strain evidence="8">WSJ</strain>
        <tissue evidence="8">Leaf</tissue>
    </source>
</reference>